<proteinExistence type="inferred from homology"/>
<evidence type="ECO:0000256" key="2">
    <source>
        <dbReference type="ARBA" id="ARBA00023002"/>
    </source>
</evidence>
<dbReference type="AlphaFoldDB" id="A0A511RJ96"/>
<sequence length="164" mass="18455">MAKLDPELRKRVLRKVLNGVFVMTTRQEERYSAALVTFVTQVSIEPPLYAVGVRKDSGLYEILQQSRRAVLHPLAKSQQQLAPAFFKATRVEDGRLNGLPFRLEDGLPVLAPLPWYFALETEGWHPGGDHAVWIARVTGVGVNDVPERDEDPLCMRDTPWSYGG</sequence>
<dbReference type="SUPFAM" id="SSF50475">
    <property type="entry name" value="FMN-binding split barrel"/>
    <property type="match status" value="1"/>
</dbReference>
<feature type="domain" description="Flavin reductase like" evidence="3">
    <location>
        <begin position="13"/>
        <end position="162"/>
    </location>
</feature>
<comment type="caution">
    <text evidence="4">The sequence shown here is derived from an EMBL/GenBank/DDBJ whole genome shotgun (WGS) entry which is preliminary data.</text>
</comment>
<name>A0A511RJ96_9DEIN</name>
<reference evidence="4 5" key="1">
    <citation type="submission" date="2019-07" db="EMBL/GenBank/DDBJ databases">
        <title>Whole genome shotgun sequence of Oceanithermus desulfurans NBRC 100063.</title>
        <authorList>
            <person name="Hosoyama A."/>
            <person name="Uohara A."/>
            <person name="Ohji S."/>
            <person name="Ichikawa N."/>
        </authorList>
    </citation>
    <scope>NUCLEOTIDE SEQUENCE [LARGE SCALE GENOMIC DNA]</scope>
    <source>
        <strain evidence="4 5">NBRC 100063</strain>
    </source>
</reference>
<dbReference type="EMBL" id="BJXN01000006">
    <property type="protein sequence ID" value="GEM89721.1"/>
    <property type="molecule type" value="Genomic_DNA"/>
</dbReference>
<gene>
    <name evidence="4" type="ORF">ODE01S_11550</name>
</gene>
<dbReference type="Proteomes" id="UP000321827">
    <property type="component" value="Unassembled WGS sequence"/>
</dbReference>
<dbReference type="SMART" id="SM00903">
    <property type="entry name" value="Flavin_Reduct"/>
    <property type="match status" value="1"/>
</dbReference>
<comment type="similarity">
    <text evidence="1">Belongs to the non-flavoprotein flavin reductase family.</text>
</comment>
<keyword evidence="2" id="KW-0560">Oxidoreductase</keyword>
<evidence type="ECO:0000313" key="5">
    <source>
        <dbReference type="Proteomes" id="UP000321827"/>
    </source>
</evidence>
<organism evidence="4 5">
    <name type="scientific">Oceanithermus desulfurans NBRC 100063</name>
    <dbReference type="NCBI Taxonomy" id="1227550"/>
    <lineage>
        <taxon>Bacteria</taxon>
        <taxon>Thermotogati</taxon>
        <taxon>Deinococcota</taxon>
        <taxon>Deinococci</taxon>
        <taxon>Thermales</taxon>
        <taxon>Thermaceae</taxon>
        <taxon>Oceanithermus</taxon>
    </lineage>
</organism>
<dbReference type="InterPro" id="IPR050268">
    <property type="entry name" value="NADH-dep_flavin_reductase"/>
</dbReference>
<dbReference type="GO" id="GO:0042602">
    <property type="term" value="F:riboflavin reductase (NADPH) activity"/>
    <property type="evidence" value="ECO:0007669"/>
    <property type="project" value="TreeGrafter"/>
</dbReference>
<protein>
    <submittedName>
        <fullName evidence="4">Flavin reductase</fullName>
    </submittedName>
</protein>
<evidence type="ECO:0000256" key="1">
    <source>
        <dbReference type="ARBA" id="ARBA00008898"/>
    </source>
</evidence>
<dbReference type="InterPro" id="IPR012349">
    <property type="entry name" value="Split_barrel_FMN-bd"/>
</dbReference>
<dbReference type="PANTHER" id="PTHR30466">
    <property type="entry name" value="FLAVIN REDUCTASE"/>
    <property type="match status" value="1"/>
</dbReference>
<dbReference type="OrthoDB" id="9794638at2"/>
<accession>A0A511RJ96</accession>
<dbReference type="PANTHER" id="PTHR30466:SF11">
    <property type="entry name" value="FLAVIN-DEPENDENT MONOOXYGENASE, REDUCTASE SUBUNIT HSAB"/>
    <property type="match status" value="1"/>
</dbReference>
<evidence type="ECO:0000259" key="3">
    <source>
        <dbReference type="SMART" id="SM00903"/>
    </source>
</evidence>
<dbReference type="Pfam" id="PF01613">
    <property type="entry name" value="Flavin_Reduct"/>
    <property type="match status" value="1"/>
</dbReference>
<evidence type="ECO:0000313" key="4">
    <source>
        <dbReference type="EMBL" id="GEM89721.1"/>
    </source>
</evidence>
<dbReference type="InterPro" id="IPR002563">
    <property type="entry name" value="Flavin_Rdtase-like_dom"/>
</dbReference>
<dbReference type="GO" id="GO:0010181">
    <property type="term" value="F:FMN binding"/>
    <property type="evidence" value="ECO:0007669"/>
    <property type="project" value="InterPro"/>
</dbReference>
<dbReference type="Gene3D" id="2.30.110.10">
    <property type="entry name" value="Electron Transport, Fmn-binding Protein, Chain A"/>
    <property type="match status" value="1"/>
</dbReference>
<dbReference type="RefSeq" id="WP_147146783.1">
    <property type="nucleotide sequence ID" value="NZ_BJXN01000006.1"/>
</dbReference>